<dbReference type="InterPro" id="IPR003593">
    <property type="entry name" value="AAA+_ATPase"/>
</dbReference>
<dbReference type="PROSITE" id="PS50893">
    <property type="entry name" value="ABC_TRANSPORTER_2"/>
    <property type="match status" value="2"/>
</dbReference>
<dbReference type="GO" id="GO:0016887">
    <property type="term" value="F:ATP hydrolysis activity"/>
    <property type="evidence" value="ECO:0007669"/>
    <property type="project" value="InterPro"/>
</dbReference>
<protein>
    <submittedName>
        <fullName evidence="4">Molybdate transport system ATP-binding protein</fullName>
    </submittedName>
</protein>
<feature type="domain" description="ABC transporter" evidence="3">
    <location>
        <begin position="250"/>
        <end position="473"/>
    </location>
</feature>
<keyword evidence="5" id="KW-1185">Reference proteome</keyword>
<dbReference type="Gene3D" id="3.40.50.300">
    <property type="entry name" value="P-loop containing nucleotide triphosphate hydrolases"/>
    <property type="match status" value="2"/>
</dbReference>
<keyword evidence="2 4" id="KW-0067">ATP-binding</keyword>
<dbReference type="SMART" id="SM00382">
    <property type="entry name" value="AAA"/>
    <property type="match status" value="2"/>
</dbReference>
<dbReference type="NCBIfam" id="NF008186">
    <property type="entry name" value="PRK10938.1"/>
    <property type="match status" value="1"/>
</dbReference>
<dbReference type="CDD" id="cd00267">
    <property type="entry name" value="ABC_ATPase"/>
    <property type="match status" value="1"/>
</dbReference>
<name>A0A1N7Q3Z8_9GAMM</name>
<evidence type="ECO:0000259" key="3">
    <source>
        <dbReference type="PROSITE" id="PS50893"/>
    </source>
</evidence>
<feature type="domain" description="ABC transporter" evidence="3">
    <location>
        <begin position="3"/>
        <end position="228"/>
    </location>
</feature>
<dbReference type="EMBL" id="FTOH01000013">
    <property type="protein sequence ID" value="SIT17573.1"/>
    <property type="molecule type" value="Genomic_DNA"/>
</dbReference>
<evidence type="ECO:0000313" key="5">
    <source>
        <dbReference type="Proteomes" id="UP000185639"/>
    </source>
</evidence>
<gene>
    <name evidence="4" type="ORF">SAMN05421686_11344</name>
</gene>
<dbReference type="PANTHER" id="PTHR43158">
    <property type="entry name" value="SKFA PEPTIDE EXPORT ATP-BINDING PROTEIN SKFE"/>
    <property type="match status" value="1"/>
</dbReference>
<organism evidence="4 5">
    <name type="scientific">Thalassolituus maritimus</name>
    <dbReference type="NCBI Taxonomy" id="484498"/>
    <lineage>
        <taxon>Bacteria</taxon>
        <taxon>Pseudomonadati</taxon>
        <taxon>Pseudomonadota</taxon>
        <taxon>Gammaproteobacteria</taxon>
        <taxon>Oceanospirillales</taxon>
        <taxon>Oceanospirillaceae</taxon>
        <taxon>Thalassolituus</taxon>
    </lineage>
</organism>
<evidence type="ECO:0000313" key="4">
    <source>
        <dbReference type="EMBL" id="SIT17573.1"/>
    </source>
</evidence>
<keyword evidence="1" id="KW-0547">Nucleotide-binding</keyword>
<dbReference type="GO" id="GO:0005524">
    <property type="term" value="F:ATP binding"/>
    <property type="evidence" value="ECO:0007669"/>
    <property type="project" value="UniProtKB-KW"/>
</dbReference>
<dbReference type="InterPro" id="IPR003439">
    <property type="entry name" value="ABC_transporter-like_ATP-bd"/>
</dbReference>
<evidence type="ECO:0000256" key="1">
    <source>
        <dbReference type="ARBA" id="ARBA00022741"/>
    </source>
</evidence>
<dbReference type="InterPro" id="IPR017871">
    <property type="entry name" value="ABC_transporter-like_CS"/>
</dbReference>
<dbReference type="STRING" id="484498.SAMN05421686_11344"/>
<sequence length="473" mass="52782">MTTEFKELRARLHDGRNLVVDDWSVSAAETWGIIGTNGSGKTVLSRLFAGDVRLSHGEVSGLPERVAFVSLEAQAALIEQERREDESDLMDQKDIGTLVSELLAPVGEVADWIQLLGMEHILSQGFRSLSTGESRKVMLVNAVRQKPDLLILDEPLEGLDAKSREALAEALFKLHESGQRLLWVANRLDELPDWLTHLAFVHDARLLVKGQRESVLTSPEVHSLLHFDKPLSEFPEAPVKYGLNLDDPLVRLVNGSIAYGERTLFSDLNWQVEPGAHWAITGPNGCGKTSLLQMITGDNPQCYRNELYLFGMKRGSGETIWDIKKHIGLVSSSLQWEYRATTNVLTTVISGLYDSIGLYQAAGDDDRRLAEQWLEIIGLRYKANQSLHHLSYGEQRLVLIARALIKQPPLLILDEPCQGLDDPSREMVLAFIRRLSEQKTITLLYVTHHAAEIPAGVSHHLRLGVATNCGFEI</sequence>
<dbReference type="Proteomes" id="UP000185639">
    <property type="component" value="Unassembled WGS sequence"/>
</dbReference>
<dbReference type="RefSeq" id="WP_076517908.1">
    <property type="nucleotide sequence ID" value="NZ_FTOH01000013.1"/>
</dbReference>
<dbReference type="InterPro" id="IPR027417">
    <property type="entry name" value="P-loop_NTPase"/>
</dbReference>
<dbReference type="Pfam" id="PF00005">
    <property type="entry name" value="ABC_tran"/>
    <property type="match status" value="2"/>
</dbReference>
<dbReference type="AlphaFoldDB" id="A0A1N7Q3Z8"/>
<proteinExistence type="predicted"/>
<dbReference type="PROSITE" id="PS00211">
    <property type="entry name" value="ABC_TRANSPORTER_1"/>
    <property type="match status" value="1"/>
</dbReference>
<dbReference type="OrthoDB" id="9805029at2"/>
<reference evidence="5" key="1">
    <citation type="submission" date="2017-01" db="EMBL/GenBank/DDBJ databases">
        <authorList>
            <person name="Varghese N."/>
            <person name="Submissions S."/>
        </authorList>
    </citation>
    <scope>NUCLEOTIDE SEQUENCE [LARGE SCALE GENOMIC DNA]</scope>
    <source>
        <strain evidence="5">DSM 24913</strain>
    </source>
</reference>
<accession>A0A1N7Q3Z8</accession>
<evidence type="ECO:0000256" key="2">
    <source>
        <dbReference type="ARBA" id="ARBA00022840"/>
    </source>
</evidence>
<dbReference type="SUPFAM" id="SSF52540">
    <property type="entry name" value="P-loop containing nucleoside triphosphate hydrolases"/>
    <property type="match status" value="2"/>
</dbReference>
<dbReference type="PANTHER" id="PTHR43158:SF2">
    <property type="entry name" value="SKFA PEPTIDE EXPORT ATP-BINDING PROTEIN SKFE"/>
    <property type="match status" value="1"/>
</dbReference>